<dbReference type="RefSeq" id="WP_219871938.1">
    <property type="nucleotide sequence ID" value="NZ_JAHZIJ010000004.1"/>
</dbReference>
<gene>
    <name evidence="1" type="ORF">K0T92_08020</name>
</gene>
<evidence type="ECO:0000313" key="2">
    <source>
        <dbReference type="Proteomes" id="UP000812277"/>
    </source>
</evidence>
<organism evidence="1 2">
    <name type="scientific">Paenibacillus oenotherae</name>
    <dbReference type="NCBI Taxonomy" id="1435645"/>
    <lineage>
        <taxon>Bacteria</taxon>
        <taxon>Bacillati</taxon>
        <taxon>Bacillota</taxon>
        <taxon>Bacilli</taxon>
        <taxon>Bacillales</taxon>
        <taxon>Paenibacillaceae</taxon>
        <taxon>Paenibacillus</taxon>
    </lineage>
</organism>
<accession>A0ABS7D435</accession>
<keyword evidence="2" id="KW-1185">Reference proteome</keyword>
<reference evidence="1 2" key="1">
    <citation type="submission" date="2021-07" db="EMBL/GenBank/DDBJ databases">
        <title>Paenibacillus radiodurans sp. nov., isolated from the southeastern edge of Tengger Desert.</title>
        <authorList>
            <person name="Zhang G."/>
        </authorList>
    </citation>
    <scope>NUCLEOTIDE SEQUENCE [LARGE SCALE GENOMIC DNA]</scope>
    <source>
        <strain evidence="1 2">DT7-4</strain>
    </source>
</reference>
<comment type="caution">
    <text evidence="1">The sequence shown here is derived from an EMBL/GenBank/DDBJ whole genome shotgun (WGS) entry which is preliminary data.</text>
</comment>
<sequence>MQDFRLKEALKGKVPAIRQAFRAKMVHWAIYSEKACSMAGFLASEGWDERKAAFSQEFSRLARLCIDWHGLDLHRLACMASHGFVPPGLHGFARLCIV</sequence>
<name>A0ABS7D435_9BACL</name>
<dbReference type="Proteomes" id="UP000812277">
    <property type="component" value="Unassembled WGS sequence"/>
</dbReference>
<proteinExistence type="predicted"/>
<dbReference type="EMBL" id="JAHZIJ010000004">
    <property type="protein sequence ID" value="MBW7474689.1"/>
    <property type="molecule type" value="Genomic_DNA"/>
</dbReference>
<evidence type="ECO:0000313" key="1">
    <source>
        <dbReference type="EMBL" id="MBW7474689.1"/>
    </source>
</evidence>
<protein>
    <submittedName>
        <fullName evidence="1">Uncharacterized protein</fullName>
    </submittedName>
</protein>